<reference evidence="3" key="2">
    <citation type="submission" date="2020-09" db="EMBL/GenBank/DDBJ databases">
        <authorList>
            <person name="Sun Q."/>
            <person name="Kim S."/>
        </authorList>
    </citation>
    <scope>NUCLEOTIDE SEQUENCE</scope>
    <source>
        <strain evidence="3">KCTC 32513</strain>
    </source>
</reference>
<evidence type="ECO:0000313" key="4">
    <source>
        <dbReference type="Proteomes" id="UP000634004"/>
    </source>
</evidence>
<feature type="transmembrane region" description="Helical" evidence="1">
    <location>
        <begin position="15"/>
        <end position="40"/>
    </location>
</feature>
<reference evidence="3" key="1">
    <citation type="journal article" date="2014" name="Int. J. Syst. Evol. Microbiol.">
        <title>Complete genome sequence of Corynebacterium casei LMG S-19264T (=DSM 44701T), isolated from a smear-ripened cheese.</title>
        <authorList>
            <consortium name="US DOE Joint Genome Institute (JGI-PGF)"/>
            <person name="Walter F."/>
            <person name="Albersmeier A."/>
            <person name="Kalinowski J."/>
            <person name="Ruckert C."/>
        </authorList>
    </citation>
    <scope>NUCLEOTIDE SEQUENCE</scope>
    <source>
        <strain evidence="3">KCTC 32513</strain>
    </source>
</reference>
<keyword evidence="1" id="KW-1133">Transmembrane helix</keyword>
<proteinExistence type="predicted"/>
<feature type="domain" description="PepSY" evidence="2">
    <location>
        <begin position="113"/>
        <end position="175"/>
    </location>
</feature>
<evidence type="ECO:0000256" key="1">
    <source>
        <dbReference type="SAM" id="Phobius"/>
    </source>
</evidence>
<dbReference type="InterPro" id="IPR025711">
    <property type="entry name" value="PepSY"/>
</dbReference>
<accession>A0A8J3G3B4</accession>
<dbReference type="InterPro" id="IPR005625">
    <property type="entry name" value="PepSY-ass_TM"/>
</dbReference>
<dbReference type="Pfam" id="PF03929">
    <property type="entry name" value="PepSY_TM"/>
    <property type="match status" value="1"/>
</dbReference>
<dbReference type="AlphaFoldDB" id="A0A8J3G3B4"/>
<keyword evidence="4" id="KW-1185">Reference proteome</keyword>
<keyword evidence="1" id="KW-0472">Membrane</keyword>
<feature type="transmembrane region" description="Helical" evidence="1">
    <location>
        <begin position="205"/>
        <end position="227"/>
    </location>
</feature>
<name>A0A8J3G3B4_9PROT</name>
<evidence type="ECO:0000313" key="3">
    <source>
        <dbReference type="EMBL" id="GHB03956.1"/>
    </source>
</evidence>
<keyword evidence="1" id="KW-0812">Transmembrane</keyword>
<evidence type="ECO:0000259" key="2">
    <source>
        <dbReference type="Pfam" id="PF03413"/>
    </source>
</evidence>
<comment type="caution">
    <text evidence="3">The sequence shown here is derived from an EMBL/GenBank/DDBJ whole genome shotgun (WGS) entry which is preliminary data.</text>
</comment>
<dbReference type="Proteomes" id="UP000634004">
    <property type="component" value="Unassembled WGS sequence"/>
</dbReference>
<dbReference type="EMBL" id="BMZH01000018">
    <property type="protein sequence ID" value="GHB03956.1"/>
    <property type="molecule type" value="Genomic_DNA"/>
</dbReference>
<dbReference type="RefSeq" id="WP_189499529.1">
    <property type="nucleotide sequence ID" value="NZ_BMZH01000018.1"/>
</dbReference>
<dbReference type="Pfam" id="PF03413">
    <property type="entry name" value="PepSY"/>
    <property type="match status" value="1"/>
</dbReference>
<organism evidence="3 4">
    <name type="scientific">Algimonas arctica</name>
    <dbReference type="NCBI Taxonomy" id="1479486"/>
    <lineage>
        <taxon>Bacteria</taxon>
        <taxon>Pseudomonadati</taxon>
        <taxon>Pseudomonadota</taxon>
        <taxon>Alphaproteobacteria</taxon>
        <taxon>Maricaulales</taxon>
        <taxon>Robiginitomaculaceae</taxon>
        <taxon>Algimonas</taxon>
    </lineage>
</organism>
<sequence>MSKAILNRNLRKLHLWFGIGIGLQLGLWLISGLFMTIFSIDHVRGTHLRSEQSPQVIERNLDILGPLDILSKHALAPQSLSLQYVDGDPVYLALSDAKPQIFDAKTGVARPSMTEAQATRIAVKNYAGRSTDTEASFFETKTPREYGRAGPVWRIDFDKPDAASFYVDATTAEIKAVRTGLWRTFDFMWGLHIMDWTNRENFNSWWLKTVAALSVLFFLTGFALVILRLRGTLKRRRLSKGI</sequence>
<protein>
    <recommendedName>
        <fullName evidence="2">PepSY domain-containing protein</fullName>
    </recommendedName>
</protein>
<gene>
    <name evidence="3" type="ORF">GCM10009069_28190</name>
</gene>